<gene>
    <name evidence="1" type="ORF">E3Q17_01705</name>
</gene>
<dbReference type="EMBL" id="SPRH01000015">
    <property type="protein sequence ID" value="TIC01714.1"/>
    <property type="molecule type" value="Genomic_DNA"/>
</dbReference>
<name>A0A4T0NVV2_9BASI</name>
<proteinExistence type="predicted"/>
<dbReference type="AlphaFoldDB" id="A0A4T0NVV2"/>
<evidence type="ECO:0000313" key="1">
    <source>
        <dbReference type="EMBL" id="TIC01714.1"/>
    </source>
</evidence>
<sequence>MPILNFGDDDDAALKEKYYTYETLNHTEGEDKAYEAAFQEGINVPSDKWLPIDNFLNRTFYINKTQGIPAFPYKQEISRREGPAVLGKLIKFPEVEASLNQFLQTRHYAPKELVTVNIDSIMYHGLPGCIAFHIECPPIGRPDGYEDDLITEIDLGDENEKNAYNRELQEMNATYRRIRNLYILLPRENPYADDLDKRKPKWPVMLEKTSDPLFTDFFKEWLNGALGMTFKSERINLGDNILDTLIEEAWYYAEKHDKHSRNAEYLQINWENTSTEKNENLDGINFSVKLADVSKLVKSGRKNSSNIPLLLPRLKEVVEANTGLRINSLMPTRVGVSGYLIDVTGKPKVKVLSYMLTGEEFTHEKELVEEFRFANFCKWLVNATNIVNVSFDKEGNKRTPLDTILDPIPL</sequence>
<dbReference type="Proteomes" id="UP000307169">
    <property type="component" value="Unassembled WGS sequence"/>
</dbReference>
<accession>A0A4T0NVV2</accession>
<protein>
    <submittedName>
        <fullName evidence="1">Uncharacterized protein</fullName>
    </submittedName>
</protein>
<evidence type="ECO:0000313" key="2">
    <source>
        <dbReference type="Proteomes" id="UP000307169"/>
    </source>
</evidence>
<comment type="caution">
    <text evidence="1">The sequence shown here is derived from an EMBL/GenBank/DDBJ whole genome shotgun (WGS) entry which is preliminary data.</text>
</comment>
<organism evidence="1 2">
    <name type="scientific">Wallemia mellicola</name>
    <dbReference type="NCBI Taxonomy" id="1708541"/>
    <lineage>
        <taxon>Eukaryota</taxon>
        <taxon>Fungi</taxon>
        <taxon>Dikarya</taxon>
        <taxon>Basidiomycota</taxon>
        <taxon>Wallemiomycotina</taxon>
        <taxon>Wallemiomycetes</taxon>
        <taxon>Wallemiales</taxon>
        <taxon>Wallemiaceae</taxon>
        <taxon>Wallemia</taxon>
    </lineage>
</organism>
<reference evidence="1 2" key="1">
    <citation type="submission" date="2019-03" db="EMBL/GenBank/DDBJ databases">
        <title>Sequencing 25 genomes of Wallemia mellicola.</title>
        <authorList>
            <person name="Gostincar C."/>
        </authorList>
    </citation>
    <scope>NUCLEOTIDE SEQUENCE [LARGE SCALE GENOMIC DNA]</scope>
    <source>
        <strain evidence="1 2">EXF-1262</strain>
    </source>
</reference>